<protein>
    <submittedName>
        <fullName evidence="1">GNAT superfamily N-acetyltransferase</fullName>
    </submittedName>
</protein>
<keyword evidence="2" id="KW-1185">Reference proteome</keyword>
<dbReference type="EMBL" id="JACCBU010000001">
    <property type="protein sequence ID" value="NYE72530.1"/>
    <property type="molecule type" value="Genomic_DNA"/>
</dbReference>
<dbReference type="SUPFAM" id="SSF55729">
    <property type="entry name" value="Acyl-CoA N-acyltransferases (Nat)"/>
    <property type="match status" value="1"/>
</dbReference>
<dbReference type="GO" id="GO:0016740">
    <property type="term" value="F:transferase activity"/>
    <property type="evidence" value="ECO:0007669"/>
    <property type="project" value="UniProtKB-KW"/>
</dbReference>
<keyword evidence="1" id="KW-0808">Transferase</keyword>
<dbReference type="Proteomes" id="UP000569914">
    <property type="component" value="Unassembled WGS sequence"/>
</dbReference>
<name>A0A7Y9I949_9ACTN</name>
<organism evidence="1 2">
    <name type="scientific">Microlunatus parietis</name>
    <dbReference type="NCBI Taxonomy" id="682979"/>
    <lineage>
        <taxon>Bacteria</taxon>
        <taxon>Bacillati</taxon>
        <taxon>Actinomycetota</taxon>
        <taxon>Actinomycetes</taxon>
        <taxon>Propionibacteriales</taxon>
        <taxon>Propionibacteriaceae</taxon>
        <taxon>Microlunatus</taxon>
    </lineage>
</organism>
<comment type="caution">
    <text evidence="1">The sequence shown here is derived from an EMBL/GenBank/DDBJ whole genome shotgun (WGS) entry which is preliminary data.</text>
</comment>
<evidence type="ECO:0000313" key="2">
    <source>
        <dbReference type="Proteomes" id="UP000569914"/>
    </source>
</evidence>
<reference evidence="1 2" key="1">
    <citation type="submission" date="2020-07" db="EMBL/GenBank/DDBJ databases">
        <title>Sequencing the genomes of 1000 actinobacteria strains.</title>
        <authorList>
            <person name="Klenk H.-P."/>
        </authorList>
    </citation>
    <scope>NUCLEOTIDE SEQUENCE [LARGE SCALE GENOMIC DNA]</scope>
    <source>
        <strain evidence="1 2">DSM 22083</strain>
    </source>
</reference>
<accession>A0A7Y9I949</accession>
<dbReference type="CDD" id="cd04301">
    <property type="entry name" value="NAT_SF"/>
    <property type="match status" value="1"/>
</dbReference>
<evidence type="ECO:0000313" key="1">
    <source>
        <dbReference type="EMBL" id="NYE72530.1"/>
    </source>
</evidence>
<dbReference type="InterPro" id="IPR016181">
    <property type="entry name" value="Acyl_CoA_acyltransferase"/>
</dbReference>
<gene>
    <name evidence="1" type="ORF">BKA15_003859</name>
</gene>
<proteinExistence type="predicted"/>
<dbReference type="Gene3D" id="3.40.630.30">
    <property type="match status" value="1"/>
</dbReference>
<sequence>MRWTNLAESDAVAEAAFAIPYGKGPGGFMAGHLIAKLVSRPRLARRWPELSVALVDDDGSCVARGVTIPYASTVPGRDPYPEAGWEQAVVWATEDALDGREPDTLCALEIAVHPDHQRRGLSIRALQAMRQNAVDAGFARFIAPVRPPRKADEPWTPMVEYARRTRDDGLPEDPWLRVHVREGGRIRAIAPCSATVSAGLDRWRTWTGLPLDADGPVAIPGGLAPLAVSVSLGIGCYVEPNVWIDHSVPAQDDHPEGNGDDRTA</sequence>
<dbReference type="RefSeq" id="WP_179753395.1">
    <property type="nucleotide sequence ID" value="NZ_JACCBU010000001.1"/>
</dbReference>
<dbReference type="AlphaFoldDB" id="A0A7Y9I949"/>